<reference evidence="1" key="1">
    <citation type="submission" date="2020-06" db="EMBL/GenBank/DDBJ databases">
        <authorList>
            <consortium name="Plant Systems Biology data submission"/>
        </authorList>
    </citation>
    <scope>NUCLEOTIDE SEQUENCE</scope>
    <source>
        <strain evidence="1">D6</strain>
    </source>
</reference>
<evidence type="ECO:0000313" key="1">
    <source>
        <dbReference type="EMBL" id="CAB9508701.1"/>
    </source>
</evidence>
<proteinExistence type="predicted"/>
<dbReference type="EMBL" id="CAICTM010000356">
    <property type="protein sequence ID" value="CAB9508701.1"/>
    <property type="molecule type" value="Genomic_DNA"/>
</dbReference>
<organism evidence="1 2">
    <name type="scientific">Seminavis robusta</name>
    <dbReference type="NCBI Taxonomy" id="568900"/>
    <lineage>
        <taxon>Eukaryota</taxon>
        <taxon>Sar</taxon>
        <taxon>Stramenopiles</taxon>
        <taxon>Ochrophyta</taxon>
        <taxon>Bacillariophyta</taxon>
        <taxon>Bacillariophyceae</taxon>
        <taxon>Bacillariophycidae</taxon>
        <taxon>Naviculales</taxon>
        <taxon>Naviculaceae</taxon>
        <taxon>Seminavis</taxon>
    </lineage>
</organism>
<dbReference type="Proteomes" id="UP001153069">
    <property type="component" value="Unassembled WGS sequence"/>
</dbReference>
<sequence length="86" mass="9025">MTVPRTDPYAFYGVSVIVGSTLCLGSVESIMSTVDDSVMSTVGDDMSSYVLRRSSLPGSWTPTVSTTCISNTAMSLGGVHGLRQSL</sequence>
<name>A0A9N8DU27_9STRA</name>
<dbReference type="AlphaFoldDB" id="A0A9N8DU27"/>
<protein>
    <submittedName>
        <fullName evidence="1">Uncharacterized protein</fullName>
    </submittedName>
</protein>
<accession>A0A9N8DU27</accession>
<keyword evidence="2" id="KW-1185">Reference proteome</keyword>
<evidence type="ECO:0000313" key="2">
    <source>
        <dbReference type="Proteomes" id="UP001153069"/>
    </source>
</evidence>
<gene>
    <name evidence="1" type="ORF">SEMRO_357_G125530.1</name>
</gene>
<comment type="caution">
    <text evidence="1">The sequence shown here is derived from an EMBL/GenBank/DDBJ whole genome shotgun (WGS) entry which is preliminary data.</text>
</comment>